<keyword evidence="5" id="KW-1185">Reference proteome</keyword>
<evidence type="ECO:0000256" key="1">
    <source>
        <dbReference type="RuleBase" id="RU363044"/>
    </source>
</evidence>
<keyword evidence="1" id="KW-0067">ATP-binding</keyword>
<keyword evidence="2" id="KW-0812">Transmembrane</keyword>
<evidence type="ECO:0000256" key="2">
    <source>
        <dbReference type="SAM" id="Phobius"/>
    </source>
</evidence>
<accession>A0AAV4DND6</accession>
<dbReference type="InterPro" id="IPR010285">
    <property type="entry name" value="DNA_helicase_pif1-like_DEAD"/>
</dbReference>
<feature type="domain" description="DNA helicase Pif1-like DEAD-box helicase" evidence="3">
    <location>
        <begin position="11"/>
        <end position="92"/>
    </location>
</feature>
<comment type="cofactor">
    <cofactor evidence="1">
        <name>Mg(2+)</name>
        <dbReference type="ChEBI" id="CHEBI:18420"/>
    </cofactor>
</comment>
<dbReference type="GO" id="GO:0006310">
    <property type="term" value="P:DNA recombination"/>
    <property type="evidence" value="ECO:0007669"/>
    <property type="project" value="UniProtKB-KW"/>
</dbReference>
<evidence type="ECO:0000313" key="5">
    <source>
        <dbReference type="Proteomes" id="UP000735302"/>
    </source>
</evidence>
<sequence length="135" mass="15181">MQMLKFCHPRDLLVNDGVSLGYNQIFEAISRTLQNMRGKESGRGTTALMTSECCQIPPSVCHGSRPQTVKTTFKSSYPWDIVRLLDIKKRWKTILLGIMLLSLTFFHCLAADLCLCPLVLGVVLHLLRISKSCLV</sequence>
<name>A0AAV4DND6_9GAST</name>
<keyword evidence="1 4" id="KW-0347">Helicase</keyword>
<dbReference type="GO" id="GO:0006281">
    <property type="term" value="P:DNA repair"/>
    <property type="evidence" value="ECO:0007669"/>
    <property type="project" value="UniProtKB-KW"/>
</dbReference>
<dbReference type="Pfam" id="PF05970">
    <property type="entry name" value="PIF1"/>
    <property type="match status" value="1"/>
</dbReference>
<evidence type="ECO:0000313" key="4">
    <source>
        <dbReference type="EMBL" id="GFO45823.1"/>
    </source>
</evidence>
<dbReference type="GO" id="GO:0043139">
    <property type="term" value="F:5'-3' DNA helicase activity"/>
    <property type="evidence" value="ECO:0007669"/>
    <property type="project" value="UniProtKB-EC"/>
</dbReference>
<dbReference type="Proteomes" id="UP000735302">
    <property type="component" value="Unassembled WGS sequence"/>
</dbReference>
<dbReference type="AlphaFoldDB" id="A0AAV4DND6"/>
<comment type="caution">
    <text evidence="4">The sequence shown here is derived from an EMBL/GenBank/DDBJ whole genome shotgun (WGS) entry which is preliminary data.</text>
</comment>
<keyword evidence="1" id="KW-0378">Hydrolase</keyword>
<dbReference type="GO" id="GO:0016787">
    <property type="term" value="F:hydrolase activity"/>
    <property type="evidence" value="ECO:0007669"/>
    <property type="project" value="UniProtKB-KW"/>
</dbReference>
<dbReference type="EMBL" id="BLXT01008083">
    <property type="protein sequence ID" value="GFO45823.1"/>
    <property type="molecule type" value="Genomic_DNA"/>
</dbReference>
<comment type="similarity">
    <text evidence="1">Belongs to the helicase family.</text>
</comment>
<keyword evidence="2" id="KW-1133">Transmembrane helix</keyword>
<keyword evidence="1" id="KW-0234">DNA repair</keyword>
<keyword evidence="1" id="KW-0227">DNA damage</keyword>
<dbReference type="EC" id="5.6.2.3" evidence="1"/>
<keyword evidence="1" id="KW-0547">Nucleotide-binding</keyword>
<proteinExistence type="inferred from homology"/>
<dbReference type="GO" id="GO:0000723">
    <property type="term" value="P:telomere maintenance"/>
    <property type="evidence" value="ECO:0007669"/>
    <property type="project" value="InterPro"/>
</dbReference>
<protein>
    <recommendedName>
        <fullName evidence="1">ATP-dependent DNA helicase</fullName>
        <ecNumber evidence="1">5.6.2.3</ecNumber>
    </recommendedName>
</protein>
<organism evidence="4 5">
    <name type="scientific">Plakobranchus ocellatus</name>
    <dbReference type="NCBI Taxonomy" id="259542"/>
    <lineage>
        <taxon>Eukaryota</taxon>
        <taxon>Metazoa</taxon>
        <taxon>Spiralia</taxon>
        <taxon>Lophotrochozoa</taxon>
        <taxon>Mollusca</taxon>
        <taxon>Gastropoda</taxon>
        <taxon>Heterobranchia</taxon>
        <taxon>Euthyneura</taxon>
        <taxon>Panpulmonata</taxon>
        <taxon>Sacoglossa</taxon>
        <taxon>Placobranchoidea</taxon>
        <taxon>Plakobranchidae</taxon>
        <taxon>Plakobranchus</taxon>
    </lineage>
</organism>
<feature type="transmembrane region" description="Helical" evidence="2">
    <location>
        <begin position="94"/>
        <end position="127"/>
    </location>
</feature>
<evidence type="ECO:0000259" key="3">
    <source>
        <dbReference type="Pfam" id="PF05970"/>
    </source>
</evidence>
<keyword evidence="1" id="KW-0233">DNA recombination</keyword>
<dbReference type="GO" id="GO:0005524">
    <property type="term" value="F:ATP binding"/>
    <property type="evidence" value="ECO:0007669"/>
    <property type="project" value="UniProtKB-KW"/>
</dbReference>
<keyword evidence="2" id="KW-0472">Membrane</keyword>
<comment type="catalytic activity">
    <reaction evidence="1">
        <text>ATP + H2O = ADP + phosphate + H(+)</text>
        <dbReference type="Rhea" id="RHEA:13065"/>
        <dbReference type="ChEBI" id="CHEBI:15377"/>
        <dbReference type="ChEBI" id="CHEBI:15378"/>
        <dbReference type="ChEBI" id="CHEBI:30616"/>
        <dbReference type="ChEBI" id="CHEBI:43474"/>
        <dbReference type="ChEBI" id="CHEBI:456216"/>
        <dbReference type="EC" id="5.6.2.3"/>
    </reaction>
</comment>
<reference evidence="4 5" key="1">
    <citation type="journal article" date="2021" name="Elife">
        <title>Chloroplast acquisition without the gene transfer in kleptoplastic sea slugs, Plakobranchus ocellatus.</title>
        <authorList>
            <person name="Maeda T."/>
            <person name="Takahashi S."/>
            <person name="Yoshida T."/>
            <person name="Shimamura S."/>
            <person name="Takaki Y."/>
            <person name="Nagai Y."/>
            <person name="Toyoda A."/>
            <person name="Suzuki Y."/>
            <person name="Arimoto A."/>
            <person name="Ishii H."/>
            <person name="Satoh N."/>
            <person name="Nishiyama T."/>
            <person name="Hasebe M."/>
            <person name="Maruyama T."/>
            <person name="Minagawa J."/>
            <person name="Obokata J."/>
            <person name="Shigenobu S."/>
        </authorList>
    </citation>
    <scope>NUCLEOTIDE SEQUENCE [LARGE SCALE GENOMIC DNA]</scope>
</reference>
<gene>
    <name evidence="4" type="ORF">PoB_007232800</name>
</gene>